<dbReference type="Pfam" id="PF00013">
    <property type="entry name" value="KH_1"/>
    <property type="match status" value="1"/>
</dbReference>
<gene>
    <name evidence="5 6" type="primary">LOC101847731</name>
</gene>
<dbReference type="Proteomes" id="UP000694888">
    <property type="component" value="Unplaced"/>
</dbReference>
<feature type="compositionally biased region" description="Polar residues" evidence="2">
    <location>
        <begin position="295"/>
        <end position="304"/>
    </location>
</feature>
<keyword evidence="4" id="KW-1185">Reference proteome</keyword>
<dbReference type="CDD" id="cd22419">
    <property type="entry name" value="KH-I_ASCC1"/>
    <property type="match status" value="1"/>
</dbReference>
<dbReference type="InterPro" id="IPR004087">
    <property type="entry name" value="KH_dom"/>
</dbReference>
<dbReference type="RefSeq" id="XP_005100147.1">
    <property type="nucleotide sequence ID" value="XM_005100090.2"/>
</dbReference>
<feature type="region of interest" description="Disordered" evidence="2">
    <location>
        <begin position="291"/>
        <end position="315"/>
    </location>
</feature>
<dbReference type="InterPro" id="IPR036612">
    <property type="entry name" value="KH_dom_type_1_sf"/>
</dbReference>
<dbReference type="InterPro" id="IPR009097">
    <property type="entry name" value="Cyclic_Pdiesterase"/>
</dbReference>
<dbReference type="InterPro" id="IPR009210">
    <property type="entry name" value="ASCC1"/>
</dbReference>
<dbReference type="RefSeq" id="XP_035826102.1">
    <property type="nucleotide sequence ID" value="XM_035970209.1"/>
</dbReference>
<sequence length="362" mass="41260">MEVLKPQLIWIGNRCYRKNPLKDNQGYNPEDEELDDGAPYTDLTYCDEACDADLEIEETDKGFRTVMSVPNAYYKYVIGKKGETKKRLESETRTQILVPKPGEKREEIVILGHDKKGIVSAKTRLDVIIDSARQRQQFTHFLSIPVTCEQVVTGFEDFRFEVLRQCDGDRGLDASLFQNPKKLHLTIGTMVLLNDNEIERAAVHLQSCQEELIQPLLQGERLEVQIRGLEYMNDDPGSVDVLYARVQEGCACDRLQSLVDRLVDRLTSAGIMQRDHERVKLHVTVMNTLMRKDPSGTSVPQADSNGHARPRERESFDASQILKKFPDFDFGPLHIDSLHLSQRYSTGDNGYYAQVTAVELPR</sequence>
<dbReference type="PANTHER" id="PTHR13360">
    <property type="entry name" value="ACTIVATING SIGNAL COINTEGRATOR 1 COMPLEX SUBUNIT 1"/>
    <property type="match status" value="1"/>
</dbReference>
<proteinExistence type="predicted"/>
<dbReference type="InterPro" id="IPR019510">
    <property type="entry name" value="AKAP7-like_phosphoesterase"/>
</dbReference>
<dbReference type="SUPFAM" id="SSF55144">
    <property type="entry name" value="LigT-like"/>
    <property type="match status" value="1"/>
</dbReference>
<organism evidence="4 6">
    <name type="scientific">Aplysia californica</name>
    <name type="common">California sea hare</name>
    <dbReference type="NCBI Taxonomy" id="6500"/>
    <lineage>
        <taxon>Eukaryota</taxon>
        <taxon>Metazoa</taxon>
        <taxon>Spiralia</taxon>
        <taxon>Lophotrochozoa</taxon>
        <taxon>Mollusca</taxon>
        <taxon>Gastropoda</taxon>
        <taxon>Heterobranchia</taxon>
        <taxon>Euthyneura</taxon>
        <taxon>Tectipleura</taxon>
        <taxon>Aplysiida</taxon>
        <taxon>Aplysioidea</taxon>
        <taxon>Aplysiidae</taxon>
        <taxon>Aplysia</taxon>
    </lineage>
</organism>
<keyword evidence="1" id="KW-0694">RNA-binding</keyword>
<evidence type="ECO:0000313" key="4">
    <source>
        <dbReference type="Proteomes" id="UP000694888"/>
    </source>
</evidence>
<dbReference type="InterPro" id="IPR047538">
    <property type="entry name" value="KH-I_ASCC1"/>
</dbReference>
<dbReference type="PANTHER" id="PTHR13360:SF1">
    <property type="entry name" value="ACTIVATING SIGNAL COINTEGRATOR 1 COMPLEX SUBUNIT 1"/>
    <property type="match status" value="1"/>
</dbReference>
<protein>
    <submittedName>
        <fullName evidence="5 6">Activating signal cointegrator 1 complex subunit 1</fullName>
    </submittedName>
</protein>
<dbReference type="Gene3D" id="3.30.1370.10">
    <property type="entry name" value="K Homology domain, type 1"/>
    <property type="match status" value="1"/>
</dbReference>
<dbReference type="PROSITE" id="PS50084">
    <property type="entry name" value="KH_TYPE_1"/>
    <property type="match status" value="1"/>
</dbReference>
<evidence type="ECO:0000313" key="6">
    <source>
        <dbReference type="RefSeq" id="XP_035826102.1"/>
    </source>
</evidence>
<feature type="domain" description="K Homology" evidence="3">
    <location>
        <begin position="61"/>
        <end position="130"/>
    </location>
</feature>
<dbReference type="GeneID" id="101847731"/>
<dbReference type="PIRSF" id="PIRSF027019">
    <property type="entry name" value="Euk_LigT"/>
    <property type="match status" value="1"/>
</dbReference>
<dbReference type="SMART" id="SM00322">
    <property type="entry name" value="KH"/>
    <property type="match status" value="1"/>
</dbReference>
<dbReference type="InterPro" id="IPR004088">
    <property type="entry name" value="KH_dom_type_1"/>
</dbReference>
<evidence type="ECO:0000256" key="1">
    <source>
        <dbReference type="PROSITE-ProRule" id="PRU00117"/>
    </source>
</evidence>
<dbReference type="Pfam" id="PF10469">
    <property type="entry name" value="AKAP7_NLS"/>
    <property type="match status" value="1"/>
</dbReference>
<dbReference type="SUPFAM" id="SSF54791">
    <property type="entry name" value="Eukaryotic type KH-domain (KH-domain type I)"/>
    <property type="match status" value="1"/>
</dbReference>
<accession>A0ABM1VUL0</accession>
<dbReference type="Gene3D" id="3.90.1140.10">
    <property type="entry name" value="Cyclic phosphodiesterase"/>
    <property type="match status" value="1"/>
</dbReference>
<evidence type="ECO:0000259" key="3">
    <source>
        <dbReference type="SMART" id="SM00322"/>
    </source>
</evidence>
<name>A0ABM1VUL0_APLCA</name>
<evidence type="ECO:0000313" key="5">
    <source>
        <dbReference type="RefSeq" id="XP_005100147.1"/>
    </source>
</evidence>
<evidence type="ECO:0000256" key="2">
    <source>
        <dbReference type="SAM" id="MobiDB-lite"/>
    </source>
</evidence>
<reference evidence="5 6" key="1">
    <citation type="submission" date="2025-05" db="UniProtKB">
        <authorList>
            <consortium name="RefSeq"/>
        </authorList>
    </citation>
    <scope>IDENTIFICATION</scope>
</reference>